<evidence type="ECO:0000256" key="2">
    <source>
        <dbReference type="ARBA" id="ARBA00023125"/>
    </source>
</evidence>
<keyword evidence="3" id="KW-0804">Transcription</keyword>
<organism evidence="5">
    <name type="scientific">mine drainage metagenome</name>
    <dbReference type="NCBI Taxonomy" id="410659"/>
    <lineage>
        <taxon>unclassified sequences</taxon>
        <taxon>metagenomes</taxon>
        <taxon>ecological metagenomes</taxon>
    </lineage>
</organism>
<dbReference type="SMART" id="SM00345">
    <property type="entry name" value="HTH_GNTR"/>
    <property type="match status" value="1"/>
</dbReference>
<dbReference type="InterPro" id="IPR046335">
    <property type="entry name" value="LacI/GalR-like_sensor"/>
</dbReference>
<dbReference type="Gene3D" id="1.10.10.10">
    <property type="entry name" value="Winged helix-like DNA-binding domain superfamily/Winged helix DNA-binding domain"/>
    <property type="match status" value="1"/>
</dbReference>
<feature type="domain" description="HTH gntR-type" evidence="4">
    <location>
        <begin position="14"/>
        <end position="80"/>
    </location>
</feature>
<evidence type="ECO:0000256" key="1">
    <source>
        <dbReference type="ARBA" id="ARBA00023015"/>
    </source>
</evidence>
<evidence type="ECO:0000313" key="5">
    <source>
        <dbReference type="EMBL" id="OIR03965.1"/>
    </source>
</evidence>
<dbReference type="InterPro" id="IPR036390">
    <property type="entry name" value="WH_DNA-bd_sf"/>
</dbReference>
<dbReference type="GO" id="GO:0000976">
    <property type="term" value="F:transcription cis-regulatory region binding"/>
    <property type="evidence" value="ECO:0007669"/>
    <property type="project" value="TreeGrafter"/>
</dbReference>
<name>A0A1J5SIJ5_9ZZZZ</name>
<evidence type="ECO:0000259" key="4">
    <source>
        <dbReference type="PROSITE" id="PS50949"/>
    </source>
</evidence>
<dbReference type="Gene3D" id="3.40.50.2300">
    <property type="match status" value="2"/>
</dbReference>
<dbReference type="InterPro" id="IPR000524">
    <property type="entry name" value="Tscrpt_reg_HTH_GntR"/>
</dbReference>
<proteinExistence type="predicted"/>
<reference evidence="5" key="1">
    <citation type="submission" date="2016-10" db="EMBL/GenBank/DDBJ databases">
        <title>Sequence of Gallionella enrichment culture.</title>
        <authorList>
            <person name="Poehlein A."/>
            <person name="Muehling M."/>
            <person name="Daniel R."/>
        </authorList>
    </citation>
    <scope>NUCLEOTIDE SEQUENCE</scope>
</reference>
<dbReference type="PANTHER" id="PTHR30146:SF109">
    <property type="entry name" value="HTH-TYPE TRANSCRIPTIONAL REGULATOR GALS"/>
    <property type="match status" value="1"/>
</dbReference>
<dbReference type="EMBL" id="MLJW01000061">
    <property type="protein sequence ID" value="OIR03965.1"/>
    <property type="molecule type" value="Genomic_DNA"/>
</dbReference>
<dbReference type="InterPro" id="IPR036388">
    <property type="entry name" value="WH-like_DNA-bd_sf"/>
</dbReference>
<dbReference type="AlphaFoldDB" id="A0A1J5SIJ5"/>
<dbReference type="PRINTS" id="PR00035">
    <property type="entry name" value="HTHGNTR"/>
</dbReference>
<accession>A0A1J5SIJ5</accession>
<keyword evidence="2" id="KW-0238">DNA-binding</keyword>
<gene>
    <name evidence="5" type="primary">yurK_2</name>
    <name evidence="5" type="ORF">GALL_139020</name>
</gene>
<dbReference type="InterPro" id="IPR028082">
    <property type="entry name" value="Peripla_BP_I"/>
</dbReference>
<keyword evidence="1" id="KW-0805">Transcription regulation</keyword>
<protein>
    <submittedName>
        <fullName evidence="5">Putative HTH-type transcriptional regulator YurK</fullName>
    </submittedName>
</protein>
<sequence>MNSLQEAFSIPKRVSLSLQTVEAIRNAIEEGLWTDHLPSERRLCGMFQVSRPTVRAAVRQLAKEGLVVVRHGRSTDIVPQPKSAGSSKRRLVAIVTHEPLSLLASASYQGISEMRTHLAENNVASEIYVCPPRSSQAQLRKLGAFIRENKVSSCVLISVGKEIQQWFAERSLPALVLGSCHAGVNLPSLDLDMRSVCRHAAGTFLRKGHRRIALVVPNSGLAGDLASERGFLEAAEQWARPSEIEAIVVRHDGTARNLGMRLDALFNSNRAPTALLVAKPQHVMIVVLYLLTHGISVPGRVSLIARDHDNLFTQVIPPIAHYSLRGDVFNHRLTRLMLQLANQGSLPAEPHLIFPQLFAGGTVGSL</sequence>
<dbReference type="Pfam" id="PF13377">
    <property type="entry name" value="Peripla_BP_3"/>
    <property type="match status" value="1"/>
</dbReference>
<dbReference type="PANTHER" id="PTHR30146">
    <property type="entry name" value="LACI-RELATED TRANSCRIPTIONAL REPRESSOR"/>
    <property type="match status" value="1"/>
</dbReference>
<comment type="caution">
    <text evidence="5">The sequence shown here is derived from an EMBL/GenBank/DDBJ whole genome shotgun (WGS) entry which is preliminary data.</text>
</comment>
<dbReference type="SUPFAM" id="SSF53822">
    <property type="entry name" value="Periplasmic binding protein-like I"/>
    <property type="match status" value="1"/>
</dbReference>
<dbReference type="GO" id="GO:0003700">
    <property type="term" value="F:DNA-binding transcription factor activity"/>
    <property type="evidence" value="ECO:0007669"/>
    <property type="project" value="InterPro"/>
</dbReference>
<dbReference type="PROSITE" id="PS50949">
    <property type="entry name" value="HTH_GNTR"/>
    <property type="match status" value="1"/>
</dbReference>
<dbReference type="CDD" id="cd07377">
    <property type="entry name" value="WHTH_GntR"/>
    <property type="match status" value="1"/>
</dbReference>
<evidence type="ECO:0000256" key="3">
    <source>
        <dbReference type="ARBA" id="ARBA00023163"/>
    </source>
</evidence>
<dbReference type="SUPFAM" id="SSF46785">
    <property type="entry name" value="Winged helix' DNA-binding domain"/>
    <property type="match status" value="1"/>
</dbReference>
<dbReference type="Pfam" id="PF00392">
    <property type="entry name" value="GntR"/>
    <property type="match status" value="1"/>
</dbReference>